<keyword evidence="2" id="KW-0472">Membrane</keyword>
<protein>
    <submittedName>
        <fullName evidence="3">Type II secretion system protein</fullName>
    </submittedName>
</protein>
<dbReference type="EMBL" id="AP023189">
    <property type="protein sequence ID" value="BCG25065.1"/>
    <property type="molecule type" value="Genomic_DNA"/>
</dbReference>
<dbReference type="Proteomes" id="UP001054892">
    <property type="component" value="Unassembled WGS sequence"/>
</dbReference>
<dbReference type="InterPro" id="IPR007690">
    <property type="entry name" value="T2SS_GspM"/>
</dbReference>
<keyword evidence="6" id="KW-1185">Reference proteome</keyword>
<feature type="transmembrane region" description="Helical" evidence="2">
    <location>
        <begin position="33"/>
        <end position="50"/>
    </location>
</feature>
<sequence>MNERLQRLRSAWYPQRAQARQRWQRLGPRDRRILRLAAIALPPMLLWFALIEPPLARIEHWQAELPRLRAQAQTLEAVLAEVQGPAALAPGASLESLLRQGLDGNGLAGHYQLHVDGPRWQLELQGAPAQGVMDWLLGVTPSLPLELRQVRLRRDGGTESERTDARLSGVVGMEQAPGAKESS</sequence>
<keyword evidence="2" id="KW-0812">Transmembrane</keyword>
<feature type="region of interest" description="Disordered" evidence="1">
    <location>
        <begin position="154"/>
        <end position="183"/>
    </location>
</feature>
<evidence type="ECO:0000313" key="5">
    <source>
        <dbReference type="Proteomes" id="UP000509383"/>
    </source>
</evidence>
<proteinExistence type="predicted"/>
<dbReference type="GO" id="GO:0015628">
    <property type="term" value="P:protein secretion by the type II secretion system"/>
    <property type="evidence" value="ECO:0007669"/>
    <property type="project" value="InterPro"/>
</dbReference>
<dbReference type="KEGG" id="ptw:TUM18999_32560"/>
<evidence type="ECO:0000313" key="6">
    <source>
        <dbReference type="Proteomes" id="UP001054892"/>
    </source>
</evidence>
<feature type="compositionally biased region" description="Basic and acidic residues" evidence="1">
    <location>
        <begin position="154"/>
        <end position="165"/>
    </location>
</feature>
<evidence type="ECO:0000256" key="1">
    <source>
        <dbReference type="SAM" id="MobiDB-lite"/>
    </source>
</evidence>
<dbReference type="RefSeq" id="WP_173180196.1">
    <property type="nucleotide sequence ID" value="NZ_AP023189.1"/>
</dbReference>
<name>A0A6J4E6J8_9PSED</name>
<evidence type="ECO:0000313" key="4">
    <source>
        <dbReference type="EMBL" id="GJN54221.1"/>
    </source>
</evidence>
<dbReference type="EMBL" id="BQKM01000010">
    <property type="protein sequence ID" value="GJN54221.1"/>
    <property type="molecule type" value="Genomic_DNA"/>
</dbReference>
<keyword evidence="2" id="KW-1133">Transmembrane helix</keyword>
<evidence type="ECO:0000313" key="3">
    <source>
        <dbReference type="EMBL" id="BCG25065.1"/>
    </source>
</evidence>
<dbReference type="GO" id="GO:0015627">
    <property type="term" value="C:type II protein secretion system complex"/>
    <property type="evidence" value="ECO:0007669"/>
    <property type="project" value="InterPro"/>
</dbReference>
<organism evidence="3 5">
    <name type="scientific">Pseudomonas tohonis</name>
    <dbReference type="NCBI Taxonomy" id="2725477"/>
    <lineage>
        <taxon>Bacteria</taxon>
        <taxon>Pseudomonadati</taxon>
        <taxon>Pseudomonadota</taxon>
        <taxon>Gammaproteobacteria</taxon>
        <taxon>Pseudomonadales</taxon>
        <taxon>Pseudomonadaceae</taxon>
        <taxon>Pseudomonas</taxon>
    </lineage>
</organism>
<gene>
    <name evidence="3" type="ORF">TUM18999_32560</name>
    <name evidence="4" type="ORF">TUM20286_39730</name>
</gene>
<accession>A0A6J4E6J8</accession>
<dbReference type="Proteomes" id="UP000509383">
    <property type="component" value="Chromosome"/>
</dbReference>
<dbReference type="Pfam" id="PF04612">
    <property type="entry name" value="T2SSM"/>
    <property type="match status" value="1"/>
</dbReference>
<dbReference type="AlphaFoldDB" id="A0A6J4E6J8"/>
<evidence type="ECO:0000256" key="2">
    <source>
        <dbReference type="SAM" id="Phobius"/>
    </source>
</evidence>
<reference evidence="3 5" key="1">
    <citation type="submission" date="2020-05" db="EMBL/GenBank/DDBJ databases">
        <title>Characterization of novel class B3 metallo-beta-lactamase from novel Pseudomonas species.</title>
        <authorList>
            <person name="Yamada K."/>
            <person name="Aoki K."/>
            <person name="Ishii Y."/>
        </authorList>
    </citation>
    <scope>NUCLEOTIDE SEQUENCE [LARGE SCALE GENOMIC DNA]</scope>
    <source>
        <strain evidence="3 5">TUM18999</strain>
        <strain evidence="4 6">TUM20286</strain>
    </source>
</reference>